<name>A0A3S0CBW3_9BACL</name>
<dbReference type="RefSeq" id="WP_126140632.1">
    <property type="nucleotide sequence ID" value="NZ_RXHU01000020.1"/>
</dbReference>
<sequence length="172" mass="20050">MNFNIREAMEILERTPHTLTSLLSGLSESWLHVNEGEGTWTVSEVIDHLIVLEFDSWMPRLGFILEMGEAETFPAFELYAWPSEPMTLEQRLQEFRRLREESLAKLRLLFEGEVDLEKTGLHPRLGVVKARELLSTWTVHDLTHITQITRVMAKRYQTDVGPWIAYLSILKK</sequence>
<evidence type="ECO:0000259" key="1">
    <source>
        <dbReference type="Pfam" id="PF12867"/>
    </source>
</evidence>
<dbReference type="InterPro" id="IPR034660">
    <property type="entry name" value="DinB/YfiT-like"/>
</dbReference>
<evidence type="ECO:0000313" key="2">
    <source>
        <dbReference type="EMBL" id="RTE10328.1"/>
    </source>
</evidence>
<feature type="domain" description="DinB-like" evidence="1">
    <location>
        <begin position="12"/>
        <end position="148"/>
    </location>
</feature>
<dbReference type="OrthoDB" id="1434917at2"/>
<organism evidence="2 3">
    <name type="scientific">Paenibacillus whitsoniae</name>
    <dbReference type="NCBI Taxonomy" id="2496558"/>
    <lineage>
        <taxon>Bacteria</taxon>
        <taxon>Bacillati</taxon>
        <taxon>Bacillota</taxon>
        <taxon>Bacilli</taxon>
        <taxon>Bacillales</taxon>
        <taxon>Paenibacillaceae</taxon>
        <taxon>Paenibacillus</taxon>
    </lineage>
</organism>
<dbReference type="Proteomes" id="UP000276128">
    <property type="component" value="Unassembled WGS sequence"/>
</dbReference>
<accession>A0A3S0CBW3</accession>
<protein>
    <submittedName>
        <fullName evidence="2">DinB family protein</fullName>
    </submittedName>
</protein>
<reference evidence="2 3" key="1">
    <citation type="submission" date="2018-12" db="EMBL/GenBank/DDBJ databases">
        <title>Bacillus ochoae sp. nov., Paenibacillus whitsoniae sp. nov., Paenibacillus spiritus sp. nov. Isolated from the Mars Exploration Rover during spacecraft assembly.</title>
        <authorList>
            <person name="Seuylemezian A."/>
            <person name="Vaishampayan P."/>
        </authorList>
    </citation>
    <scope>NUCLEOTIDE SEQUENCE [LARGE SCALE GENOMIC DNA]</scope>
    <source>
        <strain evidence="2 3">MER 54</strain>
    </source>
</reference>
<gene>
    <name evidence="2" type="ORF">EJQ19_07725</name>
</gene>
<dbReference type="SUPFAM" id="SSF109854">
    <property type="entry name" value="DinB/YfiT-like putative metalloenzymes"/>
    <property type="match status" value="1"/>
</dbReference>
<keyword evidence="3" id="KW-1185">Reference proteome</keyword>
<dbReference type="Gene3D" id="1.20.120.450">
    <property type="entry name" value="dinb family like domain"/>
    <property type="match status" value="1"/>
</dbReference>
<dbReference type="EMBL" id="RXHU01000020">
    <property type="protein sequence ID" value="RTE10328.1"/>
    <property type="molecule type" value="Genomic_DNA"/>
</dbReference>
<dbReference type="InterPro" id="IPR024775">
    <property type="entry name" value="DinB-like"/>
</dbReference>
<dbReference type="AlphaFoldDB" id="A0A3S0CBW3"/>
<comment type="caution">
    <text evidence="2">The sequence shown here is derived from an EMBL/GenBank/DDBJ whole genome shotgun (WGS) entry which is preliminary data.</text>
</comment>
<proteinExistence type="predicted"/>
<evidence type="ECO:0000313" key="3">
    <source>
        <dbReference type="Proteomes" id="UP000276128"/>
    </source>
</evidence>
<dbReference type="Pfam" id="PF12867">
    <property type="entry name" value="DinB_2"/>
    <property type="match status" value="1"/>
</dbReference>